<keyword evidence="2" id="KW-1185">Reference proteome</keyword>
<proteinExistence type="predicted"/>
<protein>
    <submittedName>
        <fullName evidence="1">Uncharacterized protein</fullName>
    </submittedName>
</protein>
<reference evidence="2" key="1">
    <citation type="submission" date="2016-04" db="EMBL/GenBank/DDBJ databases">
        <title>Cephalotus genome sequencing.</title>
        <authorList>
            <person name="Fukushima K."/>
            <person name="Hasebe M."/>
            <person name="Fang X."/>
        </authorList>
    </citation>
    <scope>NUCLEOTIDE SEQUENCE [LARGE SCALE GENOMIC DNA]</scope>
    <source>
        <strain evidence="2">cv. St1</strain>
    </source>
</reference>
<feature type="non-terminal residue" evidence="1">
    <location>
        <position position="1"/>
    </location>
</feature>
<dbReference type="AlphaFoldDB" id="A0A1Q3CLA8"/>
<gene>
    <name evidence="1" type="ORF">CFOL_v3_24498</name>
</gene>
<organism evidence="1 2">
    <name type="scientific">Cephalotus follicularis</name>
    <name type="common">Albany pitcher plant</name>
    <dbReference type="NCBI Taxonomy" id="3775"/>
    <lineage>
        <taxon>Eukaryota</taxon>
        <taxon>Viridiplantae</taxon>
        <taxon>Streptophyta</taxon>
        <taxon>Embryophyta</taxon>
        <taxon>Tracheophyta</taxon>
        <taxon>Spermatophyta</taxon>
        <taxon>Magnoliopsida</taxon>
        <taxon>eudicotyledons</taxon>
        <taxon>Gunneridae</taxon>
        <taxon>Pentapetalae</taxon>
        <taxon>rosids</taxon>
        <taxon>fabids</taxon>
        <taxon>Oxalidales</taxon>
        <taxon>Cephalotaceae</taxon>
        <taxon>Cephalotus</taxon>
    </lineage>
</organism>
<sequence>VIFLLNLLLQRNPYQKLPYEIEISSPKLIPSLWSLVSLTFCISQRQIESNYLHSIHMIPVFVPVSFILSLYSCQSFTYFPSTINYVSIQLMTVPPQHTSYTRRIFDINIYKTTFTTTHL</sequence>
<evidence type="ECO:0000313" key="1">
    <source>
        <dbReference type="EMBL" id="GAV81039.1"/>
    </source>
</evidence>
<dbReference type="EMBL" id="BDDD01002314">
    <property type="protein sequence ID" value="GAV81039.1"/>
    <property type="molecule type" value="Genomic_DNA"/>
</dbReference>
<dbReference type="Proteomes" id="UP000187406">
    <property type="component" value="Unassembled WGS sequence"/>
</dbReference>
<name>A0A1Q3CLA8_CEPFO</name>
<evidence type="ECO:0000313" key="2">
    <source>
        <dbReference type="Proteomes" id="UP000187406"/>
    </source>
</evidence>
<accession>A0A1Q3CLA8</accession>
<dbReference type="InParanoid" id="A0A1Q3CLA8"/>
<comment type="caution">
    <text evidence="1">The sequence shown here is derived from an EMBL/GenBank/DDBJ whole genome shotgun (WGS) entry which is preliminary data.</text>
</comment>